<dbReference type="GO" id="GO:0035556">
    <property type="term" value="P:intracellular signal transduction"/>
    <property type="evidence" value="ECO:0007669"/>
    <property type="project" value="InterPro"/>
</dbReference>
<evidence type="ECO:0000256" key="3">
    <source>
        <dbReference type="SAM" id="MobiDB-lite"/>
    </source>
</evidence>
<proteinExistence type="predicted"/>
<name>A0A164NUR0_9AGAM</name>
<evidence type="ECO:0000259" key="4">
    <source>
        <dbReference type="PROSITE" id="PS50003"/>
    </source>
</evidence>
<keyword evidence="2" id="KW-0344">Guanine-nucleotide releasing factor</keyword>
<feature type="region of interest" description="Disordered" evidence="3">
    <location>
        <begin position="56"/>
        <end position="113"/>
    </location>
</feature>
<feature type="domain" description="PH" evidence="4">
    <location>
        <begin position="415"/>
        <end position="544"/>
    </location>
</feature>
<dbReference type="PANTHER" id="PTHR46572">
    <property type="entry name" value="RHO1 GDP-GTP EXCHANGE PROTEIN 1-RELATED"/>
    <property type="match status" value="1"/>
</dbReference>
<dbReference type="Gene3D" id="1.20.900.10">
    <property type="entry name" value="Dbl homology (DH) domain"/>
    <property type="match status" value="1"/>
</dbReference>
<accession>A0A164NUR0</accession>
<dbReference type="Gene3D" id="2.30.29.30">
    <property type="entry name" value="Pleckstrin-homology domain (PH domain)/Phosphotyrosine-binding domain (PTB)"/>
    <property type="match status" value="1"/>
</dbReference>
<sequence length="935" mass="105446">MALNAGHRVSGRPNVSIPPGARPPEMHSPASAWASYGLHPDRTSYVAPVPFSPQRPSFINPTSPRRSSFHDSPSEWSFQDPQGSRQSYQRNETLQPGPSFNQHRHSRSDLGPQLHLGRQESFSSLAGGQDWEVTSPTPASLSNELSHSSLSAEESLYRFQEGTLPEPDNQWHRLVPQEARDSLPGKEVQRQSVIFELINSEKEYVSDLEILQDVYINPLVNANPPIMPQDYLLAFTKEVFWNLNEILHVHQRLLAALFARQRDQHPLVQSIADIVLDTALKFQPPYESYIKHYPLAEARHRRELKRNPRYQHYIQECSQNPRTRKRDLITFISRPVTRLPRLRLILEQIQKLTEPDHPDLETMPIILDLLGDFIRSTQPGIEAAESKVKFWSLSESLVFRPGEIIDMDLYSDNRTLVYQGPLARRQRSETDWHGWHDMEVALLDNYLLITRKEKRESGFKYIVASRPIPLEYLRLGAFDAPQESRKEKSSEGGGILDAVKFHYIPVYPFTVYHASAKSSRRYTLYAASERLREKWRNCLVDAIGVRQAYNDANKHFAANPLNDGHFRTRTVQVPPDAPGPFLGKVNSAASFMSGGRSFIAIGTSGGVHVHARGTNEIRGALRLPFTSSISALQGFNKLILQCEQGVLSYSLDLLARVALQNASPSLLEASMENISQRDESVQFFRTGIVANRTIVVYASRTFRQSNINALEVVHPQNVMNAQRQYTMAPSFRSFGSPFYVPKDAYDVTMLRKTIAIATEKGLSIVDPTHLANGQVTTVPDFSKSNGDRAVAHLKARCEDGKVLGMLQSGDRELLVIYDDFGCYITKHGQPTRTAGLIRWETPAVAYAFRKPYVILFSPDFVEVRDVSTGRLVQVIEGRDFRLIESGPQSGPILIAMRGSIDDRQGLSDALLEMVETAPLYVGSGNGDDVLWEDWV</sequence>
<evidence type="ECO:0000313" key="7">
    <source>
        <dbReference type="EMBL" id="KZS88061.1"/>
    </source>
</evidence>
<dbReference type="InterPro" id="IPR035899">
    <property type="entry name" value="DBL_dom_sf"/>
</dbReference>
<feature type="region of interest" description="Disordered" evidence="3">
    <location>
        <begin position="1"/>
        <end position="36"/>
    </location>
</feature>
<organism evidence="7 8">
    <name type="scientific">Sistotremastrum niveocremeum HHB9708</name>
    <dbReference type="NCBI Taxonomy" id="1314777"/>
    <lineage>
        <taxon>Eukaryota</taxon>
        <taxon>Fungi</taxon>
        <taxon>Dikarya</taxon>
        <taxon>Basidiomycota</taxon>
        <taxon>Agaricomycotina</taxon>
        <taxon>Agaricomycetes</taxon>
        <taxon>Sistotremastrales</taxon>
        <taxon>Sistotremastraceae</taxon>
        <taxon>Sertulicium</taxon>
        <taxon>Sertulicium niveocremeum</taxon>
    </lineage>
</organism>
<gene>
    <name evidence="7" type="ORF">SISNIDRAFT_460111</name>
</gene>
<dbReference type="CDD" id="cd00160">
    <property type="entry name" value="RhoGEF"/>
    <property type="match status" value="1"/>
</dbReference>
<dbReference type="PROSITE" id="PS00741">
    <property type="entry name" value="DH_1"/>
    <property type="match status" value="1"/>
</dbReference>
<dbReference type="PROSITE" id="PS50010">
    <property type="entry name" value="DH_2"/>
    <property type="match status" value="1"/>
</dbReference>
<feature type="compositionally biased region" description="Polar residues" evidence="3">
    <location>
        <begin position="74"/>
        <end position="101"/>
    </location>
</feature>
<dbReference type="Pfam" id="PF15405">
    <property type="entry name" value="PH_5"/>
    <property type="match status" value="1"/>
</dbReference>
<dbReference type="PROSITE" id="PS50219">
    <property type="entry name" value="CNH"/>
    <property type="match status" value="1"/>
</dbReference>
<evidence type="ECO:0000259" key="6">
    <source>
        <dbReference type="PROSITE" id="PS50219"/>
    </source>
</evidence>
<keyword evidence="1" id="KW-0597">Phosphoprotein</keyword>
<evidence type="ECO:0008006" key="9">
    <source>
        <dbReference type="Google" id="ProtNLM"/>
    </source>
</evidence>
<dbReference type="Pfam" id="PF00780">
    <property type="entry name" value="CNH"/>
    <property type="match status" value="1"/>
</dbReference>
<dbReference type="STRING" id="1314777.A0A164NUR0"/>
<dbReference type="OrthoDB" id="2272012at2759"/>
<evidence type="ECO:0000256" key="1">
    <source>
        <dbReference type="ARBA" id="ARBA00022553"/>
    </source>
</evidence>
<dbReference type="InterPro" id="IPR001180">
    <property type="entry name" value="CNH_dom"/>
</dbReference>
<dbReference type="Pfam" id="PF00621">
    <property type="entry name" value="RhoGEF"/>
    <property type="match status" value="1"/>
</dbReference>
<dbReference type="InterPro" id="IPR011993">
    <property type="entry name" value="PH-like_dom_sf"/>
</dbReference>
<dbReference type="PROSITE" id="PS50003">
    <property type="entry name" value="PH_DOMAIN"/>
    <property type="match status" value="1"/>
</dbReference>
<dbReference type="SUPFAM" id="SSF48065">
    <property type="entry name" value="DBL homology domain (DH-domain)"/>
    <property type="match status" value="1"/>
</dbReference>
<dbReference type="SMART" id="SM00036">
    <property type="entry name" value="CNH"/>
    <property type="match status" value="1"/>
</dbReference>
<dbReference type="InterPro" id="IPR000219">
    <property type="entry name" value="DH_dom"/>
</dbReference>
<reference evidence="7 8" key="1">
    <citation type="journal article" date="2016" name="Mol. Biol. Evol.">
        <title>Comparative Genomics of Early-Diverging Mushroom-Forming Fungi Provides Insights into the Origins of Lignocellulose Decay Capabilities.</title>
        <authorList>
            <person name="Nagy L.G."/>
            <person name="Riley R."/>
            <person name="Tritt A."/>
            <person name="Adam C."/>
            <person name="Daum C."/>
            <person name="Floudas D."/>
            <person name="Sun H."/>
            <person name="Yadav J.S."/>
            <person name="Pangilinan J."/>
            <person name="Larsson K.H."/>
            <person name="Matsuura K."/>
            <person name="Barry K."/>
            <person name="Labutti K."/>
            <person name="Kuo R."/>
            <person name="Ohm R.A."/>
            <person name="Bhattacharya S.S."/>
            <person name="Shirouzu T."/>
            <person name="Yoshinaga Y."/>
            <person name="Martin F.M."/>
            <person name="Grigoriev I.V."/>
            <person name="Hibbett D.S."/>
        </authorList>
    </citation>
    <scope>NUCLEOTIDE SEQUENCE [LARGE SCALE GENOMIC DNA]</scope>
    <source>
        <strain evidence="7 8">HHB9708</strain>
    </source>
</reference>
<evidence type="ECO:0000313" key="8">
    <source>
        <dbReference type="Proteomes" id="UP000076722"/>
    </source>
</evidence>
<feature type="domain" description="DH" evidence="5">
    <location>
        <begin position="189"/>
        <end position="380"/>
    </location>
</feature>
<dbReference type="SMART" id="SM00233">
    <property type="entry name" value="PH"/>
    <property type="match status" value="1"/>
</dbReference>
<dbReference type="PANTHER" id="PTHR46572:SF1">
    <property type="entry name" value="RHO1 GUANINE NUCLEOTIDE EXCHANGE FACTOR TUS1"/>
    <property type="match status" value="1"/>
</dbReference>
<dbReference type="SUPFAM" id="SSF50729">
    <property type="entry name" value="PH domain-like"/>
    <property type="match status" value="1"/>
</dbReference>
<feature type="domain" description="CNH" evidence="6">
    <location>
        <begin position="582"/>
        <end position="890"/>
    </location>
</feature>
<dbReference type="SMART" id="SM00325">
    <property type="entry name" value="RhoGEF"/>
    <property type="match status" value="1"/>
</dbReference>
<evidence type="ECO:0000256" key="2">
    <source>
        <dbReference type="ARBA" id="ARBA00022658"/>
    </source>
</evidence>
<evidence type="ECO:0000259" key="5">
    <source>
        <dbReference type="PROSITE" id="PS50010"/>
    </source>
</evidence>
<dbReference type="InterPro" id="IPR001849">
    <property type="entry name" value="PH_domain"/>
</dbReference>
<dbReference type="EMBL" id="KV419440">
    <property type="protein sequence ID" value="KZS88061.1"/>
    <property type="molecule type" value="Genomic_DNA"/>
</dbReference>
<keyword evidence="8" id="KW-1185">Reference proteome</keyword>
<dbReference type="InterPro" id="IPR041675">
    <property type="entry name" value="PH_5"/>
</dbReference>
<dbReference type="GO" id="GO:0005085">
    <property type="term" value="F:guanyl-nucleotide exchange factor activity"/>
    <property type="evidence" value="ECO:0007669"/>
    <property type="project" value="UniProtKB-KW"/>
</dbReference>
<dbReference type="InterPro" id="IPR001331">
    <property type="entry name" value="GDS_CDC24_CS"/>
</dbReference>
<feature type="compositionally biased region" description="Polar residues" evidence="3">
    <location>
        <begin position="56"/>
        <end position="67"/>
    </location>
</feature>
<dbReference type="InterPro" id="IPR052233">
    <property type="entry name" value="Rho-type_GEFs"/>
</dbReference>
<protein>
    <recommendedName>
        <fullName evidence="9">Rho1 guanine nucleotide exchange factor 1</fullName>
    </recommendedName>
</protein>
<dbReference type="AlphaFoldDB" id="A0A164NUR0"/>
<dbReference type="Proteomes" id="UP000076722">
    <property type="component" value="Unassembled WGS sequence"/>
</dbReference>